<dbReference type="EMBL" id="JACHIF010000004">
    <property type="protein sequence ID" value="MBB5038317.1"/>
    <property type="molecule type" value="Genomic_DNA"/>
</dbReference>
<dbReference type="AlphaFoldDB" id="A0A7W7YLN5"/>
<evidence type="ECO:0000256" key="2">
    <source>
        <dbReference type="ARBA" id="ARBA00023015"/>
    </source>
</evidence>
<evidence type="ECO:0000313" key="8">
    <source>
        <dbReference type="Proteomes" id="UP000534294"/>
    </source>
</evidence>
<protein>
    <submittedName>
        <fullName evidence="7">RNA polymerase sigma-70 factor (ECF subfamily)</fullName>
    </submittedName>
</protein>
<dbReference type="GO" id="GO:0003677">
    <property type="term" value="F:DNA binding"/>
    <property type="evidence" value="ECO:0007669"/>
    <property type="project" value="InterPro"/>
</dbReference>
<accession>A0A7W7YLN5</accession>
<evidence type="ECO:0000259" key="6">
    <source>
        <dbReference type="Pfam" id="PF08281"/>
    </source>
</evidence>
<reference evidence="7 8" key="1">
    <citation type="submission" date="2020-08" db="EMBL/GenBank/DDBJ databases">
        <title>Genomic Encyclopedia of Type Strains, Phase IV (KMG-IV): sequencing the most valuable type-strain genomes for metagenomic binning, comparative biology and taxonomic classification.</title>
        <authorList>
            <person name="Goeker M."/>
        </authorList>
    </citation>
    <scope>NUCLEOTIDE SEQUENCE [LARGE SCALE GENOMIC DNA]</scope>
    <source>
        <strain evidence="7 8">DSM 12251</strain>
    </source>
</reference>
<organism evidence="7 8">
    <name type="scientific">Prosthecobacter dejongeii</name>
    <dbReference type="NCBI Taxonomy" id="48465"/>
    <lineage>
        <taxon>Bacteria</taxon>
        <taxon>Pseudomonadati</taxon>
        <taxon>Verrucomicrobiota</taxon>
        <taxon>Verrucomicrobiia</taxon>
        <taxon>Verrucomicrobiales</taxon>
        <taxon>Verrucomicrobiaceae</taxon>
        <taxon>Prosthecobacter</taxon>
    </lineage>
</organism>
<feature type="domain" description="RNA polymerase sigma factor 70 region 4 type 2" evidence="6">
    <location>
        <begin position="108"/>
        <end position="159"/>
    </location>
</feature>
<keyword evidence="3" id="KW-0731">Sigma factor</keyword>
<name>A0A7W7YLN5_9BACT</name>
<proteinExistence type="inferred from homology"/>
<dbReference type="GO" id="GO:0016987">
    <property type="term" value="F:sigma factor activity"/>
    <property type="evidence" value="ECO:0007669"/>
    <property type="project" value="UniProtKB-KW"/>
</dbReference>
<keyword evidence="4" id="KW-0804">Transcription</keyword>
<dbReference type="InterPro" id="IPR013249">
    <property type="entry name" value="RNA_pol_sigma70_r4_t2"/>
</dbReference>
<dbReference type="Proteomes" id="UP000534294">
    <property type="component" value="Unassembled WGS sequence"/>
</dbReference>
<evidence type="ECO:0000259" key="5">
    <source>
        <dbReference type="Pfam" id="PF04542"/>
    </source>
</evidence>
<dbReference type="Pfam" id="PF04542">
    <property type="entry name" value="Sigma70_r2"/>
    <property type="match status" value="1"/>
</dbReference>
<gene>
    <name evidence="7" type="ORF">HNQ64_002575</name>
</gene>
<dbReference type="InterPro" id="IPR039425">
    <property type="entry name" value="RNA_pol_sigma-70-like"/>
</dbReference>
<comment type="caution">
    <text evidence="7">The sequence shown here is derived from an EMBL/GenBank/DDBJ whole genome shotgun (WGS) entry which is preliminary data.</text>
</comment>
<evidence type="ECO:0000256" key="3">
    <source>
        <dbReference type="ARBA" id="ARBA00023082"/>
    </source>
</evidence>
<dbReference type="Gene3D" id="1.10.10.10">
    <property type="entry name" value="Winged helix-like DNA-binding domain superfamily/Winged helix DNA-binding domain"/>
    <property type="match status" value="1"/>
</dbReference>
<dbReference type="InterPro" id="IPR014284">
    <property type="entry name" value="RNA_pol_sigma-70_dom"/>
</dbReference>
<dbReference type="InterPro" id="IPR007627">
    <property type="entry name" value="RNA_pol_sigma70_r2"/>
</dbReference>
<comment type="similarity">
    <text evidence="1">Belongs to the sigma-70 factor family. ECF subfamily.</text>
</comment>
<keyword evidence="2" id="KW-0805">Transcription regulation</keyword>
<dbReference type="NCBIfam" id="TIGR02937">
    <property type="entry name" value="sigma70-ECF"/>
    <property type="match status" value="1"/>
</dbReference>
<dbReference type="RefSeq" id="WP_184209000.1">
    <property type="nucleotide sequence ID" value="NZ_JACHIF010000004.1"/>
</dbReference>
<dbReference type="InterPro" id="IPR013325">
    <property type="entry name" value="RNA_pol_sigma_r2"/>
</dbReference>
<sequence>MNDTHRLFLDTLSRYERPLLRYAHSFTNDAEEARDVVQDVFIKLSQNLATLDPDRLAPWLFTVCKNRALDHQRKHQRLIVMETQSLDLEASEVPQPGAEMESRETAAALRGFIEELPLRQREAIRLKFIAGLDYKQISDAMQTSIGNVGYLIHHGVLALRLKWQAQEDATPGKQKSALA</sequence>
<feature type="domain" description="RNA polymerase sigma-70 region 2" evidence="5">
    <location>
        <begin position="13"/>
        <end position="77"/>
    </location>
</feature>
<dbReference type="PANTHER" id="PTHR43133">
    <property type="entry name" value="RNA POLYMERASE ECF-TYPE SIGMA FACTO"/>
    <property type="match status" value="1"/>
</dbReference>
<dbReference type="InterPro" id="IPR013324">
    <property type="entry name" value="RNA_pol_sigma_r3/r4-like"/>
</dbReference>
<dbReference type="InterPro" id="IPR036388">
    <property type="entry name" value="WH-like_DNA-bd_sf"/>
</dbReference>
<dbReference type="Gene3D" id="1.10.1740.10">
    <property type="match status" value="1"/>
</dbReference>
<dbReference type="PANTHER" id="PTHR43133:SF51">
    <property type="entry name" value="RNA POLYMERASE SIGMA FACTOR"/>
    <property type="match status" value="1"/>
</dbReference>
<dbReference type="SUPFAM" id="SSF88659">
    <property type="entry name" value="Sigma3 and sigma4 domains of RNA polymerase sigma factors"/>
    <property type="match status" value="1"/>
</dbReference>
<evidence type="ECO:0000313" key="7">
    <source>
        <dbReference type="EMBL" id="MBB5038317.1"/>
    </source>
</evidence>
<dbReference type="Pfam" id="PF08281">
    <property type="entry name" value="Sigma70_r4_2"/>
    <property type="match status" value="1"/>
</dbReference>
<dbReference type="SUPFAM" id="SSF88946">
    <property type="entry name" value="Sigma2 domain of RNA polymerase sigma factors"/>
    <property type="match status" value="1"/>
</dbReference>
<keyword evidence="8" id="KW-1185">Reference proteome</keyword>
<evidence type="ECO:0000256" key="4">
    <source>
        <dbReference type="ARBA" id="ARBA00023163"/>
    </source>
</evidence>
<evidence type="ECO:0000256" key="1">
    <source>
        <dbReference type="ARBA" id="ARBA00010641"/>
    </source>
</evidence>
<dbReference type="GO" id="GO:0006352">
    <property type="term" value="P:DNA-templated transcription initiation"/>
    <property type="evidence" value="ECO:0007669"/>
    <property type="project" value="InterPro"/>
</dbReference>